<dbReference type="InterPro" id="IPR045178">
    <property type="entry name" value="Fhl1/FHA1"/>
</dbReference>
<dbReference type="SMART" id="SM00240">
    <property type="entry name" value="FHA"/>
    <property type="match status" value="1"/>
</dbReference>
<dbReference type="PROSITE" id="PS50006">
    <property type="entry name" value="FHA_DOMAIN"/>
    <property type="match status" value="1"/>
</dbReference>
<feature type="compositionally biased region" description="Polar residues" evidence="7">
    <location>
        <begin position="1"/>
        <end position="18"/>
    </location>
</feature>
<feature type="compositionally biased region" description="Polar residues" evidence="7">
    <location>
        <begin position="885"/>
        <end position="894"/>
    </location>
</feature>
<feature type="region of interest" description="Disordered" evidence="7">
    <location>
        <begin position="1"/>
        <end position="30"/>
    </location>
</feature>
<dbReference type="PANTHER" id="PTHR21712">
    <property type="entry name" value="PRE-RRNA-PROCESSING PROTEIN FHL1"/>
    <property type="match status" value="1"/>
</dbReference>
<feature type="compositionally biased region" description="Polar residues" evidence="7">
    <location>
        <begin position="595"/>
        <end position="607"/>
    </location>
</feature>
<dbReference type="GO" id="GO:0003700">
    <property type="term" value="F:DNA-binding transcription factor activity"/>
    <property type="evidence" value="ECO:0007669"/>
    <property type="project" value="InterPro"/>
</dbReference>
<feature type="region of interest" description="Disordered" evidence="7">
    <location>
        <begin position="197"/>
        <end position="254"/>
    </location>
</feature>
<evidence type="ECO:0000259" key="8">
    <source>
        <dbReference type="PROSITE" id="PS50006"/>
    </source>
</evidence>
<dbReference type="AlphaFoldDB" id="G8C0N6"/>
<feature type="region of interest" description="Disordered" evidence="7">
    <location>
        <begin position="103"/>
        <end position="149"/>
    </location>
</feature>
<evidence type="ECO:0000259" key="9">
    <source>
        <dbReference type="PROSITE" id="PS50039"/>
    </source>
</evidence>
<dbReference type="SUPFAM" id="SSF46785">
    <property type="entry name" value="Winged helix' DNA-binding domain"/>
    <property type="match status" value="1"/>
</dbReference>
<dbReference type="CDD" id="cd00059">
    <property type="entry name" value="FH_FOX"/>
    <property type="match status" value="1"/>
</dbReference>
<gene>
    <name evidence="10" type="primary">TPHA0M01760</name>
    <name evidence="10" type="ordered locus">TPHA_0M01760</name>
</gene>
<dbReference type="CDD" id="cd22701">
    <property type="entry name" value="FHA_FKH1-like"/>
    <property type="match status" value="1"/>
</dbReference>
<evidence type="ECO:0000313" key="10">
    <source>
        <dbReference type="EMBL" id="CCE65751.1"/>
    </source>
</evidence>
<dbReference type="PRINTS" id="PR00053">
    <property type="entry name" value="FORKHEAD"/>
</dbReference>
<dbReference type="HOGENOM" id="CLU_003924_0_0_1"/>
<dbReference type="GO" id="GO:0001223">
    <property type="term" value="F:transcription coactivator binding"/>
    <property type="evidence" value="ECO:0007669"/>
    <property type="project" value="EnsemblFungi"/>
</dbReference>
<feature type="compositionally biased region" description="Acidic residues" evidence="7">
    <location>
        <begin position="826"/>
        <end position="837"/>
    </location>
</feature>
<dbReference type="Gene3D" id="1.10.10.10">
    <property type="entry name" value="Winged helix-like DNA-binding domain superfamily/Winged helix DNA-binding domain"/>
    <property type="match status" value="1"/>
</dbReference>
<feature type="compositionally biased region" description="Low complexity" evidence="7">
    <location>
        <begin position="376"/>
        <end position="389"/>
    </location>
</feature>
<feature type="region of interest" description="Disordered" evidence="7">
    <location>
        <begin position="552"/>
        <end position="614"/>
    </location>
</feature>
<keyword evidence="11" id="KW-1185">Reference proteome</keyword>
<feature type="compositionally biased region" description="Acidic residues" evidence="7">
    <location>
        <begin position="852"/>
        <end position="870"/>
    </location>
</feature>
<feature type="compositionally biased region" description="Acidic residues" evidence="7">
    <location>
        <begin position="1014"/>
        <end position="1024"/>
    </location>
</feature>
<feature type="region of interest" description="Disordered" evidence="7">
    <location>
        <begin position="722"/>
        <end position="940"/>
    </location>
</feature>
<dbReference type="PROSITE" id="PS00658">
    <property type="entry name" value="FORK_HEAD_2"/>
    <property type="match status" value="1"/>
</dbReference>
<feature type="region of interest" description="Disordered" evidence="7">
    <location>
        <begin position="155"/>
        <end position="174"/>
    </location>
</feature>
<feature type="compositionally biased region" description="Low complexity" evidence="7">
    <location>
        <begin position="558"/>
        <end position="571"/>
    </location>
</feature>
<dbReference type="InterPro" id="IPR000253">
    <property type="entry name" value="FHA_dom"/>
</dbReference>
<dbReference type="InterPro" id="IPR001766">
    <property type="entry name" value="Fork_head_dom"/>
</dbReference>
<feature type="compositionally biased region" description="Polar residues" evidence="7">
    <location>
        <begin position="724"/>
        <end position="745"/>
    </location>
</feature>
<dbReference type="KEGG" id="tpf:TPHA_0M01760"/>
<feature type="DNA-binding region" description="Fork-head" evidence="6">
    <location>
        <begin position="468"/>
        <end position="556"/>
    </location>
</feature>
<dbReference type="SMART" id="SM00339">
    <property type="entry name" value="FH"/>
    <property type="match status" value="1"/>
</dbReference>
<feature type="compositionally biased region" description="Polar residues" evidence="7">
    <location>
        <begin position="907"/>
        <end position="931"/>
    </location>
</feature>
<feature type="compositionally biased region" description="Basic and acidic residues" evidence="7">
    <location>
        <begin position="103"/>
        <end position="119"/>
    </location>
</feature>
<feature type="region of interest" description="Disordered" evidence="7">
    <location>
        <begin position="1001"/>
        <end position="1031"/>
    </location>
</feature>
<reference evidence="10 11" key="1">
    <citation type="journal article" date="2011" name="Proc. Natl. Acad. Sci. U.S.A.">
        <title>Evolutionary erosion of yeast sex chromosomes by mating-type switching accidents.</title>
        <authorList>
            <person name="Gordon J.L."/>
            <person name="Armisen D."/>
            <person name="Proux-Wera E."/>
            <person name="Oheigeartaigh S.S."/>
            <person name="Byrne K.P."/>
            <person name="Wolfe K.H."/>
        </authorList>
    </citation>
    <scope>NUCLEOTIDE SEQUENCE [LARGE SCALE GENOMIC DNA]</scope>
    <source>
        <strain evidence="11">ATCC 24235 / CBS 4417 / NBRC 1672 / NRRL Y-8282 / UCD 70-5</strain>
    </source>
</reference>
<feature type="domain" description="Fork-head" evidence="9">
    <location>
        <begin position="468"/>
        <end position="556"/>
    </location>
</feature>
<keyword evidence="5 6" id="KW-0539">Nucleus</keyword>
<dbReference type="SUPFAM" id="SSF49879">
    <property type="entry name" value="SMAD/FHA domain"/>
    <property type="match status" value="1"/>
</dbReference>
<feature type="compositionally biased region" description="Basic residues" evidence="7">
    <location>
        <begin position="576"/>
        <end position="585"/>
    </location>
</feature>
<feature type="domain" description="FHA" evidence="8">
    <location>
        <begin position="281"/>
        <end position="338"/>
    </location>
</feature>
<dbReference type="GeneID" id="11531896"/>
<evidence type="ECO:0000313" key="11">
    <source>
        <dbReference type="Proteomes" id="UP000005666"/>
    </source>
</evidence>
<dbReference type="OrthoDB" id="5954824at2759"/>
<feature type="region of interest" description="Disordered" evidence="7">
    <location>
        <begin position="365"/>
        <end position="453"/>
    </location>
</feature>
<accession>G8C0N6</accession>
<dbReference type="eggNOG" id="KOG2294">
    <property type="taxonomic scope" value="Eukaryota"/>
</dbReference>
<keyword evidence="2" id="KW-0805">Transcription regulation</keyword>
<feature type="compositionally biased region" description="Low complexity" evidence="7">
    <location>
        <begin position="236"/>
        <end position="248"/>
    </location>
</feature>
<dbReference type="Pfam" id="PF00498">
    <property type="entry name" value="FHA"/>
    <property type="match status" value="1"/>
</dbReference>
<dbReference type="Gene3D" id="2.60.200.20">
    <property type="match status" value="1"/>
</dbReference>
<evidence type="ECO:0000256" key="5">
    <source>
        <dbReference type="ARBA" id="ARBA00023242"/>
    </source>
</evidence>
<organism evidence="10 11">
    <name type="scientific">Tetrapisispora phaffii (strain ATCC 24235 / CBS 4417 / NBRC 1672 / NRRL Y-8282 / UCD 70-5)</name>
    <name type="common">Yeast</name>
    <name type="synonym">Fabospora phaffii</name>
    <dbReference type="NCBI Taxonomy" id="1071381"/>
    <lineage>
        <taxon>Eukaryota</taxon>
        <taxon>Fungi</taxon>
        <taxon>Dikarya</taxon>
        <taxon>Ascomycota</taxon>
        <taxon>Saccharomycotina</taxon>
        <taxon>Saccharomycetes</taxon>
        <taxon>Saccharomycetales</taxon>
        <taxon>Saccharomycetaceae</taxon>
        <taxon>Tetrapisispora</taxon>
    </lineage>
</organism>
<dbReference type="InterPro" id="IPR036388">
    <property type="entry name" value="WH-like_DNA-bd_sf"/>
</dbReference>
<dbReference type="EMBL" id="HE612868">
    <property type="protein sequence ID" value="CCE65751.1"/>
    <property type="molecule type" value="Genomic_DNA"/>
</dbReference>
<dbReference type="Pfam" id="PF00250">
    <property type="entry name" value="Forkhead"/>
    <property type="match status" value="1"/>
</dbReference>
<dbReference type="GO" id="GO:0060963">
    <property type="term" value="P:positive regulation of ribosomal protein gene transcription by RNA polymerase II"/>
    <property type="evidence" value="ECO:0007669"/>
    <property type="project" value="EnsemblFungi"/>
</dbReference>
<feature type="compositionally biased region" description="Polar residues" evidence="7">
    <location>
        <begin position="209"/>
        <end position="235"/>
    </location>
</feature>
<feature type="compositionally biased region" description="Polar residues" evidence="7">
    <location>
        <begin position="751"/>
        <end position="775"/>
    </location>
</feature>
<dbReference type="GO" id="GO:0001222">
    <property type="term" value="F:transcription corepressor binding"/>
    <property type="evidence" value="ECO:0007669"/>
    <property type="project" value="EnsemblFungi"/>
</dbReference>
<dbReference type="GO" id="GO:0005730">
    <property type="term" value="C:nucleolus"/>
    <property type="evidence" value="ECO:0007669"/>
    <property type="project" value="EnsemblFungi"/>
</dbReference>
<name>G8C0N6_TETPH</name>
<dbReference type="FunFam" id="2.60.200.20:FF:000039">
    <property type="entry name" value="Forkhead transcription factor Fkh1/2"/>
    <property type="match status" value="1"/>
</dbReference>
<dbReference type="InterPro" id="IPR036390">
    <property type="entry name" value="WH_DNA-bd_sf"/>
</dbReference>
<dbReference type="PROSITE" id="PS50039">
    <property type="entry name" value="FORK_HEAD_3"/>
    <property type="match status" value="1"/>
</dbReference>
<feature type="compositionally biased region" description="Polar residues" evidence="7">
    <location>
        <begin position="121"/>
        <end position="143"/>
    </location>
</feature>
<dbReference type="PANTHER" id="PTHR21712:SF29">
    <property type="entry name" value="PRE-RRNA-PROCESSING PROTEIN FHL1"/>
    <property type="match status" value="1"/>
</dbReference>
<keyword evidence="4" id="KW-0804">Transcription</keyword>
<dbReference type="OMA" id="FTHKVDV"/>
<protein>
    <recommendedName>
        <fullName evidence="12">Pre-rRNA-processing protein FHL1</fullName>
    </recommendedName>
</protein>
<evidence type="ECO:0000256" key="1">
    <source>
        <dbReference type="ARBA" id="ARBA00004123"/>
    </source>
</evidence>
<dbReference type="InterPro" id="IPR008984">
    <property type="entry name" value="SMAD_FHA_dom_sf"/>
</dbReference>
<evidence type="ECO:0000256" key="3">
    <source>
        <dbReference type="ARBA" id="ARBA00023125"/>
    </source>
</evidence>
<feature type="compositionally biased region" description="Basic and acidic residues" evidence="7">
    <location>
        <begin position="895"/>
        <end position="906"/>
    </location>
</feature>
<dbReference type="RefSeq" id="XP_003688185.1">
    <property type="nucleotide sequence ID" value="XM_003688137.1"/>
</dbReference>
<proteinExistence type="predicted"/>
<evidence type="ECO:0000256" key="2">
    <source>
        <dbReference type="ARBA" id="ARBA00023015"/>
    </source>
</evidence>
<feature type="compositionally biased region" description="Low complexity" evidence="7">
    <location>
        <begin position="838"/>
        <end position="851"/>
    </location>
</feature>
<dbReference type="GO" id="GO:0010688">
    <property type="term" value="P:negative regulation of ribosomal protein gene transcription by RNA polymerase II"/>
    <property type="evidence" value="ECO:0007669"/>
    <property type="project" value="EnsemblFungi"/>
</dbReference>
<feature type="compositionally biased region" description="Basic and acidic residues" evidence="7">
    <location>
        <begin position="365"/>
        <end position="374"/>
    </location>
</feature>
<feature type="compositionally biased region" description="Low complexity" evidence="7">
    <location>
        <begin position="401"/>
        <end position="412"/>
    </location>
</feature>
<sequence length="1031" mass="113056">MNEDLSASSNANSINTDALPNEDIKSTEDNSLLYRDYERIKDEEPNVGNPNEHDIEAGIHSLELPEHDFSKLLEFDSKHNDAILSAANDILNSTDIDKKDTIESQEEHNETTGNTDKHNKVQLNTKEGETNPNANEITSTNSEISDKTIKKEEEKFLSTETPNESKPNPDHFKIMNSPQSIIYEKNTLFNRQRKNSLTPTTFKNHEFPASSTRIPNQNISNASTTNNIVSGHSLTNSNISNQNKSSNNDGSMPLVEEQPTISAYARLDFQSFTFYVQTLHVIIGRRSDNDFSHKVDVNLGPSKSISRRHAQIFYNFGTGRFELSVIGKNGAFIDDVFIERGNTVPLRNTTKIQIGQIPFQFILPEKDKSNEKNNSKTKNAESATNVSKTDTTKKSKKKPSTAKTKTTAVAKDTNTKETVPQTTKEDKKPIASPKKKKAKAAAADEKKAPKPPKKVYSINEIPVEYRTKPLSSYSSLLTTCLKKYSTQKGMSLSEIYSGIKELFPYYKYCPDGWQSSVRHNLSLNKSFKKISKEGKGWLWGLDEQHIAERELQKKKQAENAAAKAQANQLKLDQQKGRKTTSRTKKSGSSDGTGKEQNISQTLAANRSTVKENKVDDHQRTMKYLQEQLMILTKDRKGLSKPVIASILTQALAMTINQVTQAAKNKGITGNPLTALMDKNPQHLNLILAAAVNAATSKVTNGKIKQLVNLSLSAAMVSAPAPKAKQSTLASSSVKKSTAANNSSATEPVKSSVKSTPPVTKSTNSGSSFDPTSLSRFFQPRQPARVTPTPELKRTIPKKRALSTASDSSGEEGESSSDDNSSNESSSEGEDDEEDGENTNENNKSDNSGSETSSDESESNDESDNSDVEVGDPEKTTPKVTASKVEYQNKNSGTNGKEDTAADKLEAENSNNPTTGAETSISHQNTKTQDTAGVTKVGPTSDDILDSKLEDIHTLEKTNVSIVPTSVSIEDALSEALLEDNDLIEHSDDLNIDTSGITSIANNNSLEKSHNIEAMDVDELNDPENIENHNNS</sequence>
<dbReference type="Proteomes" id="UP000005666">
    <property type="component" value="Chromosome 13"/>
</dbReference>
<evidence type="ECO:0000256" key="7">
    <source>
        <dbReference type="SAM" id="MobiDB-lite"/>
    </source>
</evidence>
<dbReference type="STRING" id="1071381.G8C0N6"/>
<dbReference type="GO" id="GO:0000785">
    <property type="term" value="C:chromatin"/>
    <property type="evidence" value="ECO:0007669"/>
    <property type="project" value="EnsemblFungi"/>
</dbReference>
<evidence type="ECO:0008006" key="12">
    <source>
        <dbReference type="Google" id="ProtNLM"/>
    </source>
</evidence>
<dbReference type="InterPro" id="IPR030456">
    <property type="entry name" value="TF_fork_head_CS_2"/>
</dbReference>
<dbReference type="GO" id="GO:0000978">
    <property type="term" value="F:RNA polymerase II cis-regulatory region sequence-specific DNA binding"/>
    <property type="evidence" value="ECO:0007669"/>
    <property type="project" value="EnsemblFungi"/>
</dbReference>
<keyword evidence="3 6" id="KW-0238">DNA-binding</keyword>
<comment type="subcellular location">
    <subcellularLocation>
        <location evidence="1 6">Nucleus</location>
    </subcellularLocation>
</comment>
<evidence type="ECO:0000256" key="6">
    <source>
        <dbReference type="PROSITE-ProRule" id="PRU00089"/>
    </source>
</evidence>
<evidence type="ECO:0000256" key="4">
    <source>
        <dbReference type="ARBA" id="ARBA00023163"/>
    </source>
</evidence>